<proteinExistence type="predicted"/>
<feature type="signal peptide" evidence="2">
    <location>
        <begin position="1"/>
        <end position="28"/>
    </location>
</feature>
<evidence type="ECO:0000259" key="3">
    <source>
        <dbReference type="Pfam" id="PF00144"/>
    </source>
</evidence>
<dbReference type="InterPro" id="IPR001466">
    <property type="entry name" value="Beta-lactam-related"/>
</dbReference>
<sequence>MKRWASLTICTVTTISAVILTMATPAVASGNDSGRFDHPYDGYAPKSTLLRDETPAKAGLDPAPIDAALAQVAGWTQPSATTKPLYAGAVTLLGHDGKIVTRTATGLALKYADGAGTELPPDQQIPMRTDTIFDMASVSKLFTSIVILQLVEKGKVDLDAPIATYIPEFAENGKENVTVRMALTHTSGFPSWLPLWSSQPDPASRLHMALTAKLQDPPGTKYLYSDLNLIALGELAHRVPGKTLDKLVADGITKPLRMRDTGYNPDPRKKPRIAATEYQSSPPRGMVWGEVHDENAWSLGGVAGHAGVFSTADDMAVLAQTFLNGGSYRGARILKESSVTAMITNFNQAFPGNDHGLGFELNQRWYMGGLSGPRTAGHTGYTGTSIVIDFDSRSFAILLTNRVHPSRDWGSNNPARRAVAQGLALALGVGPRHGKDAWFSGTTDNATSTLATKVDVPAGGAKLAFDLFVDTEDSDLLYLETSTDGTTWTKVPFAVRDRGSVTDTDGSISGSGDRHWHQVTAELAAGPQTIRWRYTSDPLYQGRGVYVDGVKITSKSGLLLDGERTPESFTATGWRLSRR</sequence>
<dbReference type="Gene3D" id="2.60.120.260">
    <property type="entry name" value="Galactose-binding domain-like"/>
    <property type="match status" value="1"/>
</dbReference>
<dbReference type="PANTHER" id="PTHR43283:SF11">
    <property type="entry name" value="BETA-LACTAMASE-RELATED DOMAIN-CONTAINING PROTEIN"/>
    <property type="match status" value="1"/>
</dbReference>
<dbReference type="Pfam" id="PF00144">
    <property type="entry name" value="Beta-lactamase"/>
    <property type="match status" value="1"/>
</dbReference>
<evidence type="ECO:0000313" key="5">
    <source>
        <dbReference type="Proteomes" id="UP000755585"/>
    </source>
</evidence>
<dbReference type="PANTHER" id="PTHR43283">
    <property type="entry name" value="BETA-LACTAMASE-RELATED"/>
    <property type="match status" value="1"/>
</dbReference>
<keyword evidence="2" id="KW-0732">Signal</keyword>
<keyword evidence="1" id="KW-0378">Hydrolase</keyword>
<dbReference type="InterPro" id="IPR050789">
    <property type="entry name" value="Diverse_Enzym_Activities"/>
</dbReference>
<reference evidence="4 5" key="1">
    <citation type="submission" date="2021-03" db="EMBL/GenBank/DDBJ databases">
        <title>Sequencing the genomes of 1000 actinobacteria strains.</title>
        <authorList>
            <person name="Klenk H.-P."/>
        </authorList>
    </citation>
    <scope>NUCLEOTIDE SEQUENCE [LARGE SCALE GENOMIC DNA]</scope>
    <source>
        <strain evidence="4 5">DSM 18824</strain>
    </source>
</reference>
<feature type="chain" id="PRO_5046738957" evidence="2">
    <location>
        <begin position="29"/>
        <end position="579"/>
    </location>
</feature>
<comment type="caution">
    <text evidence="4">The sequence shown here is derived from an EMBL/GenBank/DDBJ whole genome shotgun (WGS) entry which is preliminary data.</text>
</comment>
<dbReference type="RefSeq" id="WP_209692890.1">
    <property type="nucleotide sequence ID" value="NZ_JAGINT010000001.1"/>
</dbReference>
<name>A0ABS4UDQ2_9ACTN</name>
<gene>
    <name evidence="4" type="ORF">JOF29_000851</name>
</gene>
<feature type="domain" description="Beta-lactamase-related" evidence="3">
    <location>
        <begin position="87"/>
        <end position="420"/>
    </location>
</feature>
<accession>A0ABS4UDQ2</accession>
<dbReference type="InterPro" id="IPR012338">
    <property type="entry name" value="Beta-lactam/transpept-like"/>
</dbReference>
<dbReference type="Gene3D" id="3.40.710.10">
    <property type="entry name" value="DD-peptidase/beta-lactamase superfamily"/>
    <property type="match status" value="1"/>
</dbReference>
<keyword evidence="5" id="KW-1185">Reference proteome</keyword>
<organism evidence="4 5">
    <name type="scientific">Kribbella aluminosa</name>
    <dbReference type="NCBI Taxonomy" id="416017"/>
    <lineage>
        <taxon>Bacteria</taxon>
        <taxon>Bacillati</taxon>
        <taxon>Actinomycetota</taxon>
        <taxon>Actinomycetes</taxon>
        <taxon>Propionibacteriales</taxon>
        <taxon>Kribbellaceae</taxon>
        <taxon>Kribbella</taxon>
    </lineage>
</organism>
<dbReference type="Pfam" id="PF20773">
    <property type="entry name" value="InhA-like_MAM"/>
    <property type="match status" value="1"/>
</dbReference>
<evidence type="ECO:0000256" key="1">
    <source>
        <dbReference type="ARBA" id="ARBA00022801"/>
    </source>
</evidence>
<dbReference type="EMBL" id="JAGINT010000001">
    <property type="protein sequence ID" value="MBP2349768.1"/>
    <property type="molecule type" value="Genomic_DNA"/>
</dbReference>
<evidence type="ECO:0000256" key="2">
    <source>
        <dbReference type="SAM" id="SignalP"/>
    </source>
</evidence>
<dbReference type="SUPFAM" id="SSF56601">
    <property type="entry name" value="beta-lactamase/transpeptidase-like"/>
    <property type="match status" value="1"/>
</dbReference>
<evidence type="ECO:0000313" key="4">
    <source>
        <dbReference type="EMBL" id="MBP2349768.1"/>
    </source>
</evidence>
<dbReference type="Proteomes" id="UP000755585">
    <property type="component" value="Unassembled WGS sequence"/>
</dbReference>
<protein>
    <submittedName>
        <fullName evidence="4">CubicO group peptidase (Beta-lactamase class C family)</fullName>
    </submittedName>
</protein>